<evidence type="ECO:0000256" key="1">
    <source>
        <dbReference type="SAM" id="Phobius"/>
    </source>
</evidence>
<keyword evidence="1" id="KW-1133">Transmembrane helix</keyword>
<keyword evidence="1" id="KW-0472">Membrane</keyword>
<protein>
    <submittedName>
        <fullName evidence="2">Uncharacterized protein</fullName>
    </submittedName>
</protein>
<evidence type="ECO:0000313" key="2">
    <source>
        <dbReference type="EMBL" id="MPC14887.1"/>
    </source>
</evidence>
<dbReference type="Proteomes" id="UP000324222">
    <property type="component" value="Unassembled WGS sequence"/>
</dbReference>
<dbReference type="EMBL" id="VSRR010000386">
    <property type="protein sequence ID" value="MPC14887.1"/>
    <property type="molecule type" value="Genomic_DNA"/>
</dbReference>
<reference evidence="2 3" key="1">
    <citation type="submission" date="2019-05" db="EMBL/GenBank/DDBJ databases">
        <title>Another draft genome of Portunus trituberculatus and its Hox gene families provides insights of decapod evolution.</title>
        <authorList>
            <person name="Jeong J.-H."/>
            <person name="Song I."/>
            <person name="Kim S."/>
            <person name="Choi T."/>
            <person name="Kim D."/>
            <person name="Ryu S."/>
            <person name="Kim W."/>
        </authorList>
    </citation>
    <scope>NUCLEOTIDE SEQUENCE [LARGE SCALE GENOMIC DNA]</scope>
    <source>
        <tissue evidence="2">Muscle</tissue>
    </source>
</reference>
<comment type="caution">
    <text evidence="2">The sequence shown here is derived from an EMBL/GenBank/DDBJ whole genome shotgun (WGS) entry which is preliminary data.</text>
</comment>
<evidence type="ECO:0000313" key="3">
    <source>
        <dbReference type="Proteomes" id="UP000324222"/>
    </source>
</evidence>
<name>A0A5B7CYQ2_PORTR</name>
<proteinExistence type="predicted"/>
<organism evidence="2 3">
    <name type="scientific">Portunus trituberculatus</name>
    <name type="common">Swimming crab</name>
    <name type="synonym">Neptunus trituberculatus</name>
    <dbReference type="NCBI Taxonomy" id="210409"/>
    <lineage>
        <taxon>Eukaryota</taxon>
        <taxon>Metazoa</taxon>
        <taxon>Ecdysozoa</taxon>
        <taxon>Arthropoda</taxon>
        <taxon>Crustacea</taxon>
        <taxon>Multicrustacea</taxon>
        <taxon>Malacostraca</taxon>
        <taxon>Eumalacostraca</taxon>
        <taxon>Eucarida</taxon>
        <taxon>Decapoda</taxon>
        <taxon>Pleocyemata</taxon>
        <taxon>Brachyura</taxon>
        <taxon>Eubrachyura</taxon>
        <taxon>Portunoidea</taxon>
        <taxon>Portunidae</taxon>
        <taxon>Portuninae</taxon>
        <taxon>Portunus</taxon>
    </lineage>
</organism>
<accession>A0A5B7CYQ2</accession>
<sequence length="97" mass="10539">MQHNAPPLSTCPRPSVAEEGRMVIYILGPHLASGTWAGSSCSFVSAPSDLQHPVLCVGCLVWAYLGLSLGIHTHERTYSTRGGFIRLVYVKNLQNSE</sequence>
<feature type="transmembrane region" description="Helical" evidence="1">
    <location>
        <begin position="52"/>
        <end position="71"/>
    </location>
</feature>
<keyword evidence="1" id="KW-0812">Transmembrane</keyword>
<gene>
    <name evidence="2" type="ORF">E2C01_007665</name>
</gene>
<keyword evidence="3" id="KW-1185">Reference proteome</keyword>
<dbReference type="AlphaFoldDB" id="A0A5B7CYQ2"/>